<organism evidence="4 5">
    <name type="scientific">Jatropha curcas</name>
    <name type="common">Barbados nut</name>
    <dbReference type="NCBI Taxonomy" id="180498"/>
    <lineage>
        <taxon>Eukaryota</taxon>
        <taxon>Viridiplantae</taxon>
        <taxon>Streptophyta</taxon>
        <taxon>Embryophyta</taxon>
        <taxon>Tracheophyta</taxon>
        <taxon>Spermatophyta</taxon>
        <taxon>Magnoliopsida</taxon>
        <taxon>eudicotyledons</taxon>
        <taxon>Gunneridae</taxon>
        <taxon>Pentapetalae</taxon>
        <taxon>rosids</taxon>
        <taxon>fabids</taxon>
        <taxon>Malpighiales</taxon>
        <taxon>Euphorbiaceae</taxon>
        <taxon>Crotonoideae</taxon>
        <taxon>Jatropheae</taxon>
        <taxon>Jatropha</taxon>
    </lineage>
</organism>
<dbReference type="PANTHER" id="PTHR36073:SF1">
    <property type="entry name" value="OS01G0962100 PROTEIN"/>
    <property type="match status" value="1"/>
</dbReference>
<keyword evidence="3" id="KW-0472">Membrane</keyword>
<dbReference type="PANTHER" id="PTHR36073">
    <property type="match status" value="1"/>
</dbReference>
<reference evidence="4 5" key="1">
    <citation type="journal article" date="2014" name="PLoS ONE">
        <title>Global Analysis of Gene Expression Profiles in Physic Nut (Jatropha curcas L.) Seedlings Exposed to Salt Stress.</title>
        <authorList>
            <person name="Zhang L."/>
            <person name="Zhang C."/>
            <person name="Wu P."/>
            <person name="Chen Y."/>
            <person name="Li M."/>
            <person name="Jiang H."/>
            <person name="Wu G."/>
        </authorList>
    </citation>
    <scope>NUCLEOTIDE SEQUENCE [LARGE SCALE GENOMIC DNA]</scope>
    <source>
        <strain evidence="5">cv. GZQX0401</strain>
        <tissue evidence="4">Young leaves</tissue>
    </source>
</reference>
<evidence type="ECO:0000313" key="4">
    <source>
        <dbReference type="EMBL" id="KDP28056.1"/>
    </source>
</evidence>
<proteinExistence type="predicted"/>
<keyword evidence="1" id="KW-0175">Coiled coil</keyword>
<dbReference type="AlphaFoldDB" id="A0A067JVR2"/>
<evidence type="ECO:0000256" key="3">
    <source>
        <dbReference type="SAM" id="Phobius"/>
    </source>
</evidence>
<feature type="transmembrane region" description="Helical" evidence="3">
    <location>
        <begin position="26"/>
        <end position="44"/>
    </location>
</feature>
<feature type="transmembrane region" description="Helical" evidence="3">
    <location>
        <begin position="239"/>
        <end position="261"/>
    </location>
</feature>
<evidence type="ECO:0000256" key="2">
    <source>
        <dbReference type="SAM" id="MobiDB-lite"/>
    </source>
</evidence>
<keyword evidence="3" id="KW-1133">Transmembrane helix</keyword>
<evidence type="ECO:0000313" key="5">
    <source>
        <dbReference type="Proteomes" id="UP000027138"/>
    </source>
</evidence>
<sequence>MFIVIQTWVELVTASITLHLSMFHKTVIWIIALISLPIRVLTALQRERRLQEHLHEMKIVLDNLVWDRKELQGKLQTAIKECRILESMLAEVEEENDRVIAKLELLEGELQDLKQENLQLKEILGKDNWSFKGQGGADNAQNVGSADTDDSCTSDRSQPFYKGSDITFDDLVMNNAELLHLLKTGCATEGPIHSFSISRRLEMNKGLDQRRDAAFLQSIFSAVLSLLIGLIIWEAQDPCMPLVIALFVVVGMSLKSVVQFFSTIKNKPASDAVALLSFNWFMLGTLTYPALPTVAHMFALLR</sequence>
<dbReference type="OrthoDB" id="1937632at2759"/>
<accession>A0A067JVR2</accession>
<dbReference type="Proteomes" id="UP000027138">
    <property type="component" value="Unassembled WGS sequence"/>
</dbReference>
<name>A0A067JVR2_JATCU</name>
<gene>
    <name evidence="4" type="ORF">JCGZ_19464</name>
</gene>
<protein>
    <submittedName>
        <fullName evidence="4">Uncharacterized protein</fullName>
    </submittedName>
</protein>
<keyword evidence="5" id="KW-1185">Reference proteome</keyword>
<evidence type="ECO:0000256" key="1">
    <source>
        <dbReference type="SAM" id="Coils"/>
    </source>
</evidence>
<feature type="coiled-coil region" evidence="1">
    <location>
        <begin position="61"/>
        <end position="123"/>
    </location>
</feature>
<dbReference type="EMBL" id="KK914783">
    <property type="protein sequence ID" value="KDP28056.1"/>
    <property type="molecule type" value="Genomic_DNA"/>
</dbReference>
<keyword evidence="3" id="KW-0812">Transmembrane</keyword>
<dbReference type="STRING" id="180498.A0A067JVR2"/>
<feature type="transmembrane region" description="Helical" evidence="3">
    <location>
        <begin position="273"/>
        <end position="291"/>
    </location>
</feature>
<feature type="transmembrane region" description="Helical" evidence="3">
    <location>
        <begin position="213"/>
        <end position="233"/>
    </location>
</feature>
<feature type="region of interest" description="Disordered" evidence="2">
    <location>
        <begin position="137"/>
        <end position="156"/>
    </location>
</feature>